<evidence type="ECO:0000313" key="2">
    <source>
        <dbReference type="EMBL" id="QFZ18695.1"/>
    </source>
</evidence>
<gene>
    <name evidence="2" type="ORF">EKG83_15600</name>
</gene>
<dbReference type="Pfam" id="PF03995">
    <property type="entry name" value="Inhibitor_I36"/>
    <property type="match status" value="1"/>
</dbReference>
<dbReference type="KEGG" id="ssyi:EKG83_15600"/>
<evidence type="ECO:0000313" key="3">
    <source>
        <dbReference type="Proteomes" id="UP000325787"/>
    </source>
</evidence>
<feature type="chain" id="PRO_5024886161" evidence="1">
    <location>
        <begin position="32"/>
        <end position="128"/>
    </location>
</feature>
<evidence type="ECO:0000256" key="1">
    <source>
        <dbReference type="SAM" id="SignalP"/>
    </source>
</evidence>
<dbReference type="Proteomes" id="UP000325787">
    <property type="component" value="Chromosome"/>
</dbReference>
<keyword evidence="3" id="KW-1185">Reference proteome</keyword>
<accession>A0A5Q0GYF0</accession>
<dbReference type="RefSeq" id="WP_033431265.1">
    <property type="nucleotide sequence ID" value="NZ_CP034550.1"/>
</dbReference>
<organism evidence="2 3">
    <name type="scientific">Saccharothrix syringae</name>
    <name type="common">Nocardiopsis syringae</name>
    <dbReference type="NCBI Taxonomy" id="103733"/>
    <lineage>
        <taxon>Bacteria</taxon>
        <taxon>Bacillati</taxon>
        <taxon>Actinomycetota</taxon>
        <taxon>Actinomycetes</taxon>
        <taxon>Pseudonocardiales</taxon>
        <taxon>Pseudonocardiaceae</taxon>
        <taxon>Saccharothrix</taxon>
    </lineage>
</organism>
<feature type="signal peptide" evidence="1">
    <location>
        <begin position="1"/>
        <end position="31"/>
    </location>
</feature>
<sequence length="128" mass="13563">MSRWRGSRIAAAVVAALIPVCMVVAAPSAGAAQGCSSTPTFCAWERPSMEGDVINVVDPEVSSPLAPVLGERVCYDLHKPRQSTVNDTGYQAVMYANSNCGGLIVSTLLPGERLLQTLPFQSVLFLPL</sequence>
<reference evidence="3" key="1">
    <citation type="journal article" date="2021" name="Curr. Microbiol.">
        <title>Complete genome of nocamycin-producing strain Saccharothrix syringae NRRL B-16468 reveals the biosynthetic potential for secondary metabolites.</title>
        <authorList>
            <person name="Mo X."/>
            <person name="Yang S."/>
        </authorList>
    </citation>
    <scope>NUCLEOTIDE SEQUENCE [LARGE SCALE GENOMIC DNA]</scope>
    <source>
        <strain evidence="3">ATCC 51364 / DSM 43886 / JCM 6844 / KCTC 9398 / NBRC 14523 / NRRL B-16468 / INA 2240</strain>
    </source>
</reference>
<dbReference type="EMBL" id="CP034550">
    <property type="protein sequence ID" value="QFZ18695.1"/>
    <property type="molecule type" value="Genomic_DNA"/>
</dbReference>
<dbReference type="PROSITE" id="PS51257">
    <property type="entry name" value="PROKAR_LIPOPROTEIN"/>
    <property type="match status" value="1"/>
</dbReference>
<name>A0A5Q0GYF0_SACSY</name>
<dbReference type="AlphaFoldDB" id="A0A5Q0GYF0"/>
<protein>
    <submittedName>
        <fullName evidence="2">Uncharacterized protein</fullName>
    </submittedName>
</protein>
<proteinExistence type="predicted"/>
<keyword evidence="1" id="KW-0732">Signal</keyword>
<dbReference type="OrthoDB" id="3701061at2"/>